<accession>A0A6A5UKE7</accession>
<evidence type="ECO:0000313" key="3">
    <source>
        <dbReference type="Proteomes" id="UP000800036"/>
    </source>
</evidence>
<dbReference type="EMBL" id="ML976768">
    <property type="protein sequence ID" value="KAF1965144.1"/>
    <property type="molecule type" value="Genomic_DNA"/>
</dbReference>
<dbReference type="Proteomes" id="UP000800036">
    <property type="component" value="Unassembled WGS sequence"/>
</dbReference>
<name>A0A6A5UKE7_9PLEO</name>
<feature type="transmembrane region" description="Helical" evidence="1">
    <location>
        <begin position="21"/>
        <end position="39"/>
    </location>
</feature>
<keyword evidence="3" id="KW-1185">Reference proteome</keyword>
<reference evidence="2" key="1">
    <citation type="journal article" date="2020" name="Stud. Mycol.">
        <title>101 Dothideomycetes genomes: a test case for predicting lifestyles and emergence of pathogens.</title>
        <authorList>
            <person name="Haridas S."/>
            <person name="Albert R."/>
            <person name="Binder M."/>
            <person name="Bloem J."/>
            <person name="Labutti K."/>
            <person name="Salamov A."/>
            <person name="Andreopoulos B."/>
            <person name="Baker S."/>
            <person name="Barry K."/>
            <person name="Bills G."/>
            <person name="Bluhm B."/>
            <person name="Cannon C."/>
            <person name="Castanera R."/>
            <person name="Culley D."/>
            <person name="Daum C."/>
            <person name="Ezra D."/>
            <person name="Gonzalez J."/>
            <person name="Henrissat B."/>
            <person name="Kuo A."/>
            <person name="Liang C."/>
            <person name="Lipzen A."/>
            <person name="Lutzoni F."/>
            <person name="Magnuson J."/>
            <person name="Mondo S."/>
            <person name="Nolan M."/>
            <person name="Ohm R."/>
            <person name="Pangilinan J."/>
            <person name="Park H.-J."/>
            <person name="Ramirez L."/>
            <person name="Alfaro M."/>
            <person name="Sun H."/>
            <person name="Tritt A."/>
            <person name="Yoshinaga Y."/>
            <person name="Zwiers L.-H."/>
            <person name="Turgeon B."/>
            <person name="Goodwin S."/>
            <person name="Spatafora J."/>
            <person name="Crous P."/>
            <person name="Grigoriev I."/>
        </authorList>
    </citation>
    <scope>NUCLEOTIDE SEQUENCE</scope>
    <source>
        <strain evidence="2">CBS 107.79</strain>
    </source>
</reference>
<sequence>MVNMQECIYSYKVRSVRYTEYIIGSVSYLALLRICSIIARPSSFRVIVHLARDSGAALTVGGSMESPSPSRRHHL</sequence>
<protein>
    <submittedName>
        <fullName evidence="2">Uncharacterized protein</fullName>
    </submittedName>
</protein>
<dbReference type="AlphaFoldDB" id="A0A6A5UKE7"/>
<gene>
    <name evidence="2" type="ORF">BU23DRAFT_35090</name>
</gene>
<evidence type="ECO:0000313" key="2">
    <source>
        <dbReference type="EMBL" id="KAF1965144.1"/>
    </source>
</evidence>
<keyword evidence="1" id="KW-1133">Transmembrane helix</keyword>
<evidence type="ECO:0000256" key="1">
    <source>
        <dbReference type="SAM" id="Phobius"/>
    </source>
</evidence>
<proteinExistence type="predicted"/>
<keyword evidence="1" id="KW-0812">Transmembrane</keyword>
<organism evidence="2 3">
    <name type="scientific">Bimuria novae-zelandiae CBS 107.79</name>
    <dbReference type="NCBI Taxonomy" id="1447943"/>
    <lineage>
        <taxon>Eukaryota</taxon>
        <taxon>Fungi</taxon>
        <taxon>Dikarya</taxon>
        <taxon>Ascomycota</taxon>
        <taxon>Pezizomycotina</taxon>
        <taxon>Dothideomycetes</taxon>
        <taxon>Pleosporomycetidae</taxon>
        <taxon>Pleosporales</taxon>
        <taxon>Massarineae</taxon>
        <taxon>Didymosphaeriaceae</taxon>
        <taxon>Bimuria</taxon>
    </lineage>
</organism>
<keyword evidence="1" id="KW-0472">Membrane</keyword>